<dbReference type="PROSITE" id="PS51186">
    <property type="entry name" value="GNAT"/>
    <property type="match status" value="1"/>
</dbReference>
<dbReference type="Gene3D" id="3.40.630.30">
    <property type="match status" value="1"/>
</dbReference>
<dbReference type="Proteomes" id="UP000248917">
    <property type="component" value="Unassembled WGS sequence"/>
</dbReference>
<reference evidence="2 3" key="1">
    <citation type="submission" date="2018-06" db="EMBL/GenBank/DDBJ databases">
        <title>Genomic Encyclopedia of Archaeal and Bacterial Type Strains, Phase II (KMG-II): from individual species to whole genera.</title>
        <authorList>
            <person name="Goeker M."/>
        </authorList>
    </citation>
    <scope>NUCLEOTIDE SEQUENCE [LARGE SCALE GENOMIC DNA]</scope>
    <source>
        <strain evidence="2 3">T4</strain>
    </source>
</reference>
<evidence type="ECO:0000313" key="3">
    <source>
        <dbReference type="Proteomes" id="UP000248917"/>
    </source>
</evidence>
<dbReference type="InterPro" id="IPR053144">
    <property type="entry name" value="Acetyltransferase_Butenolide"/>
</dbReference>
<keyword evidence="3" id="KW-1185">Reference proteome</keyword>
<dbReference type="InterPro" id="IPR016181">
    <property type="entry name" value="Acyl_CoA_acyltransferase"/>
</dbReference>
<feature type="domain" description="N-acetyltransferase" evidence="1">
    <location>
        <begin position="2"/>
        <end position="135"/>
    </location>
</feature>
<protein>
    <submittedName>
        <fullName evidence="2">Acetyltransferase (GNAT) family protein</fullName>
    </submittedName>
</protein>
<dbReference type="OrthoDB" id="9775804at2"/>
<dbReference type="PANTHER" id="PTHR43233">
    <property type="entry name" value="FAMILY N-ACETYLTRANSFERASE, PUTATIVE (AFU_ORTHOLOGUE AFUA_6G03350)-RELATED"/>
    <property type="match status" value="1"/>
</dbReference>
<name>A0A326S0Q7_9BACT</name>
<dbReference type="AlphaFoldDB" id="A0A326S0Q7"/>
<proteinExistence type="predicted"/>
<dbReference type="PANTHER" id="PTHR43233:SF1">
    <property type="entry name" value="FAMILY N-ACETYLTRANSFERASE, PUTATIVE (AFU_ORTHOLOGUE AFUA_6G03350)-RELATED"/>
    <property type="match status" value="1"/>
</dbReference>
<keyword evidence="2" id="KW-0808">Transferase</keyword>
<dbReference type="InterPro" id="IPR000182">
    <property type="entry name" value="GNAT_dom"/>
</dbReference>
<evidence type="ECO:0000313" key="2">
    <source>
        <dbReference type="EMBL" id="PZV87470.1"/>
    </source>
</evidence>
<dbReference type="SUPFAM" id="SSF55729">
    <property type="entry name" value="Acyl-CoA N-acyltransferases (Nat)"/>
    <property type="match status" value="1"/>
</dbReference>
<comment type="caution">
    <text evidence="2">The sequence shown here is derived from an EMBL/GenBank/DDBJ whole genome shotgun (WGS) entry which is preliminary data.</text>
</comment>
<dbReference type="EMBL" id="QKTX01000001">
    <property type="protein sequence ID" value="PZV87470.1"/>
    <property type="molecule type" value="Genomic_DNA"/>
</dbReference>
<dbReference type="RefSeq" id="WP_111391146.1">
    <property type="nucleotide sequence ID" value="NZ_QKTX01000001.1"/>
</dbReference>
<sequence length="135" mass="15447">MIVYQLETQISLEEYSIILTESGLGVRRPMEDLVLLQKMIDGSNLLVTARQDQQLIGLLRGLSDFCYRSFVADLAVSMGFQRMGIGRNLIHFAKDLAPNARIFLFSAEDAEGFYQKLGFQLHERCYQLKPEQQLL</sequence>
<dbReference type="GO" id="GO:0016747">
    <property type="term" value="F:acyltransferase activity, transferring groups other than amino-acyl groups"/>
    <property type="evidence" value="ECO:0007669"/>
    <property type="project" value="InterPro"/>
</dbReference>
<organism evidence="2 3">
    <name type="scientific">Algoriphagus aquaeductus</name>
    <dbReference type="NCBI Taxonomy" id="475299"/>
    <lineage>
        <taxon>Bacteria</taxon>
        <taxon>Pseudomonadati</taxon>
        <taxon>Bacteroidota</taxon>
        <taxon>Cytophagia</taxon>
        <taxon>Cytophagales</taxon>
        <taxon>Cyclobacteriaceae</taxon>
        <taxon>Algoriphagus</taxon>
    </lineage>
</organism>
<gene>
    <name evidence="2" type="ORF">CLV31_101347</name>
</gene>
<accession>A0A326S0Q7</accession>
<dbReference type="Pfam" id="PF13673">
    <property type="entry name" value="Acetyltransf_10"/>
    <property type="match status" value="1"/>
</dbReference>
<evidence type="ECO:0000259" key="1">
    <source>
        <dbReference type="PROSITE" id="PS51186"/>
    </source>
</evidence>